<comment type="similarity">
    <text evidence="2 8">Belongs to the major facilitator superfamily. Bcr/CmlA family.</text>
</comment>
<dbReference type="GO" id="GO:1990961">
    <property type="term" value="P:xenobiotic detoxification by transmembrane export across the plasma membrane"/>
    <property type="evidence" value="ECO:0007669"/>
    <property type="project" value="InterPro"/>
</dbReference>
<dbReference type="InterPro" id="IPR050189">
    <property type="entry name" value="MFS_Efflux_Transporters"/>
</dbReference>
<organism evidence="10 11">
    <name type="scientific">Thermohalobaculum xanthum</name>
    <dbReference type="NCBI Taxonomy" id="2753746"/>
    <lineage>
        <taxon>Bacteria</taxon>
        <taxon>Pseudomonadati</taxon>
        <taxon>Pseudomonadota</taxon>
        <taxon>Alphaproteobacteria</taxon>
        <taxon>Rhodobacterales</taxon>
        <taxon>Paracoccaceae</taxon>
        <taxon>Thermohalobaculum</taxon>
    </lineage>
</organism>
<evidence type="ECO:0000256" key="1">
    <source>
        <dbReference type="ARBA" id="ARBA00004651"/>
    </source>
</evidence>
<evidence type="ECO:0000256" key="6">
    <source>
        <dbReference type="ARBA" id="ARBA00022989"/>
    </source>
</evidence>
<protein>
    <recommendedName>
        <fullName evidence="8">Bcr/CflA family efflux transporter</fullName>
    </recommendedName>
</protein>
<accession>A0A8J7SJ11</accession>
<dbReference type="InterPro" id="IPR036259">
    <property type="entry name" value="MFS_trans_sf"/>
</dbReference>
<keyword evidence="6 8" id="KW-1133">Transmembrane helix</keyword>
<comment type="subcellular location">
    <subcellularLocation>
        <location evidence="8">Cell inner membrane</location>
        <topology evidence="8">Multi-pass membrane protein</topology>
    </subcellularLocation>
    <subcellularLocation>
        <location evidence="1">Cell membrane</location>
        <topology evidence="1">Multi-pass membrane protein</topology>
    </subcellularLocation>
</comment>
<dbReference type="SUPFAM" id="SSF103473">
    <property type="entry name" value="MFS general substrate transporter"/>
    <property type="match status" value="1"/>
</dbReference>
<dbReference type="GO" id="GO:0042910">
    <property type="term" value="F:xenobiotic transmembrane transporter activity"/>
    <property type="evidence" value="ECO:0007669"/>
    <property type="project" value="InterPro"/>
</dbReference>
<feature type="transmembrane region" description="Helical" evidence="8">
    <location>
        <begin position="96"/>
        <end position="115"/>
    </location>
</feature>
<comment type="caution">
    <text evidence="10">The sequence shown here is derived from an EMBL/GenBank/DDBJ whole genome shotgun (WGS) entry which is preliminary data.</text>
</comment>
<dbReference type="InterPro" id="IPR004812">
    <property type="entry name" value="Efflux_drug-R_Bcr/CmlA"/>
</dbReference>
<dbReference type="GO" id="GO:0005886">
    <property type="term" value="C:plasma membrane"/>
    <property type="evidence" value="ECO:0007669"/>
    <property type="project" value="UniProtKB-SubCell"/>
</dbReference>
<feature type="transmembrane region" description="Helical" evidence="8">
    <location>
        <begin position="308"/>
        <end position="328"/>
    </location>
</feature>
<feature type="domain" description="Major facilitator superfamily (MFS) profile" evidence="9">
    <location>
        <begin position="7"/>
        <end position="390"/>
    </location>
</feature>
<keyword evidence="7 8" id="KW-0472">Membrane</keyword>
<dbReference type="AlphaFoldDB" id="A0A8J7SJ11"/>
<gene>
    <name evidence="10" type="ORF">H0I76_15840</name>
</gene>
<proteinExistence type="inferred from homology"/>
<feature type="transmembrane region" description="Helical" evidence="8">
    <location>
        <begin position="157"/>
        <end position="177"/>
    </location>
</feature>
<dbReference type="Gene3D" id="1.20.1720.10">
    <property type="entry name" value="Multidrug resistance protein D"/>
    <property type="match status" value="1"/>
</dbReference>
<feature type="transmembrane region" description="Helical" evidence="8">
    <location>
        <begin position="127"/>
        <end position="145"/>
    </location>
</feature>
<reference evidence="10" key="1">
    <citation type="submission" date="2020-12" db="EMBL/GenBank/DDBJ databases">
        <title>Bacterial taxonomy.</title>
        <authorList>
            <person name="Pan X."/>
        </authorList>
    </citation>
    <scope>NUCLEOTIDE SEQUENCE</scope>
    <source>
        <strain evidence="10">M0105</strain>
    </source>
</reference>
<keyword evidence="8" id="KW-0997">Cell inner membrane</keyword>
<dbReference type="NCBIfam" id="TIGR00710">
    <property type="entry name" value="efflux_Bcr_CflA"/>
    <property type="match status" value="1"/>
</dbReference>
<sequence length="405" mass="41257">MPSHASLVVLLAALTAIGPFAMQALAPALPAVARDFGVSAAAAQLLLSVSLAAMALSTLIWGPLSDRLGRRPVLIGAMWLAVVGSAIAGVAPDLGFAVAGRVLQSAGAVAGMVLSRAIAQDVYGRDGAAAVIGQITAAMVVAPMLAPVLSGFMVEWFGWRSVFAMAAAIAVALALLARARLPETAPPSDPRGWGDVARGLVEVGRRRAFWAYSCYGVASFSSFLFFVGSAPFVMQEAYGVGPKGYGVYFILVSLTYMLANLLCGPITRRMGGERAIRAGALFAVAGVVFGISLALAGVRDPMVLMSSVMLQSLGAGVSVPNAMAGAVGAAHDRPGSASGLMGFCQFLGGGVMVQLAGFLPHGSVLPTLAVMLALLIAGLLSHLWLVRTAPVSRPVAGAVAGARED</sequence>
<evidence type="ECO:0000256" key="5">
    <source>
        <dbReference type="ARBA" id="ARBA00022692"/>
    </source>
</evidence>
<evidence type="ECO:0000313" key="11">
    <source>
        <dbReference type="Proteomes" id="UP000655420"/>
    </source>
</evidence>
<dbReference type="PANTHER" id="PTHR43124">
    <property type="entry name" value="PURINE EFFLUX PUMP PBUE"/>
    <property type="match status" value="1"/>
</dbReference>
<feature type="transmembrane region" description="Helical" evidence="8">
    <location>
        <begin position="340"/>
        <end position="359"/>
    </location>
</feature>
<evidence type="ECO:0000256" key="2">
    <source>
        <dbReference type="ARBA" id="ARBA00006236"/>
    </source>
</evidence>
<evidence type="ECO:0000313" key="10">
    <source>
        <dbReference type="EMBL" id="MBK0400670.1"/>
    </source>
</evidence>
<dbReference type="EMBL" id="JAEHHL010000009">
    <property type="protein sequence ID" value="MBK0400670.1"/>
    <property type="molecule type" value="Genomic_DNA"/>
</dbReference>
<dbReference type="PROSITE" id="PS50850">
    <property type="entry name" value="MFS"/>
    <property type="match status" value="1"/>
</dbReference>
<feature type="transmembrane region" description="Helical" evidence="8">
    <location>
        <begin position="209"/>
        <end position="233"/>
    </location>
</feature>
<evidence type="ECO:0000256" key="8">
    <source>
        <dbReference type="RuleBase" id="RU365088"/>
    </source>
</evidence>
<keyword evidence="11" id="KW-1185">Reference proteome</keyword>
<feature type="transmembrane region" description="Helical" evidence="8">
    <location>
        <begin position="275"/>
        <end position="296"/>
    </location>
</feature>
<comment type="caution">
    <text evidence="8">Lacks conserved residue(s) required for the propagation of feature annotation.</text>
</comment>
<feature type="transmembrane region" description="Helical" evidence="8">
    <location>
        <begin position="365"/>
        <end position="386"/>
    </location>
</feature>
<dbReference type="InterPro" id="IPR020846">
    <property type="entry name" value="MFS_dom"/>
</dbReference>
<name>A0A8J7SJ11_9RHOB</name>
<evidence type="ECO:0000256" key="4">
    <source>
        <dbReference type="ARBA" id="ARBA00022475"/>
    </source>
</evidence>
<dbReference type="Pfam" id="PF07690">
    <property type="entry name" value="MFS_1"/>
    <property type="match status" value="1"/>
</dbReference>
<dbReference type="CDD" id="cd17320">
    <property type="entry name" value="MFS_MdfA_MDR_like"/>
    <property type="match status" value="1"/>
</dbReference>
<keyword evidence="3 8" id="KW-0813">Transport</keyword>
<evidence type="ECO:0000256" key="7">
    <source>
        <dbReference type="ARBA" id="ARBA00023136"/>
    </source>
</evidence>
<keyword evidence="4" id="KW-1003">Cell membrane</keyword>
<dbReference type="RefSeq" id="WP_200611850.1">
    <property type="nucleotide sequence ID" value="NZ_JAEHHL010000009.1"/>
</dbReference>
<feature type="transmembrane region" description="Helical" evidence="8">
    <location>
        <begin position="73"/>
        <end position="90"/>
    </location>
</feature>
<dbReference type="PANTHER" id="PTHR43124:SF3">
    <property type="entry name" value="CHLORAMPHENICOL EFFLUX PUMP RV0191"/>
    <property type="match status" value="1"/>
</dbReference>
<keyword evidence="5 8" id="KW-0812">Transmembrane</keyword>
<evidence type="ECO:0000259" key="9">
    <source>
        <dbReference type="PROSITE" id="PS50850"/>
    </source>
</evidence>
<dbReference type="Proteomes" id="UP000655420">
    <property type="component" value="Unassembled WGS sequence"/>
</dbReference>
<feature type="transmembrane region" description="Helical" evidence="8">
    <location>
        <begin position="38"/>
        <end position="61"/>
    </location>
</feature>
<evidence type="ECO:0000256" key="3">
    <source>
        <dbReference type="ARBA" id="ARBA00022448"/>
    </source>
</evidence>
<feature type="transmembrane region" description="Helical" evidence="8">
    <location>
        <begin position="245"/>
        <end position="263"/>
    </location>
</feature>
<dbReference type="InterPro" id="IPR011701">
    <property type="entry name" value="MFS"/>
</dbReference>